<dbReference type="EMBL" id="CP000267">
    <property type="protein sequence ID" value="ABD70086.1"/>
    <property type="molecule type" value="Genomic_DNA"/>
</dbReference>
<name>Q21VW7_ALBFT</name>
<dbReference type="eggNOG" id="ENOG5032XPC">
    <property type="taxonomic scope" value="Bacteria"/>
</dbReference>
<sequence>MAFRSAIDQQAAVNALLDQKFSDSALVRYSPEEMKAQVDAELENASAFAAFGYELDLIKKHRALAEDGCSFLIVHAPEDAQAESVASVARATKAVAAQHYGRFMIEEISGLASGNTPV</sequence>
<gene>
    <name evidence="1" type="ordered locus">Rfer_2369</name>
</gene>
<evidence type="ECO:0000313" key="1">
    <source>
        <dbReference type="EMBL" id="ABD70086.1"/>
    </source>
</evidence>
<accession>Q21VW7</accession>
<dbReference type="AlphaFoldDB" id="Q21VW7"/>
<keyword evidence="2" id="KW-1185">Reference proteome</keyword>
<organism evidence="1 2">
    <name type="scientific">Albidiferax ferrireducens (strain ATCC BAA-621 / DSM 15236 / T118)</name>
    <name type="common">Rhodoferax ferrireducens</name>
    <dbReference type="NCBI Taxonomy" id="338969"/>
    <lineage>
        <taxon>Bacteria</taxon>
        <taxon>Pseudomonadati</taxon>
        <taxon>Pseudomonadota</taxon>
        <taxon>Betaproteobacteria</taxon>
        <taxon>Burkholderiales</taxon>
        <taxon>Comamonadaceae</taxon>
        <taxon>Rhodoferax</taxon>
    </lineage>
</organism>
<evidence type="ECO:0000313" key="2">
    <source>
        <dbReference type="Proteomes" id="UP000008332"/>
    </source>
</evidence>
<proteinExistence type="predicted"/>
<dbReference type="Proteomes" id="UP000008332">
    <property type="component" value="Chromosome"/>
</dbReference>
<reference evidence="2" key="1">
    <citation type="submission" date="2006-02" db="EMBL/GenBank/DDBJ databases">
        <title>Complete sequence of chromosome of Rhodoferax ferrireducens DSM 15236.</title>
        <authorList>
            <person name="Copeland A."/>
            <person name="Lucas S."/>
            <person name="Lapidus A."/>
            <person name="Barry K."/>
            <person name="Detter J.C."/>
            <person name="Glavina del Rio T."/>
            <person name="Hammon N."/>
            <person name="Israni S."/>
            <person name="Pitluck S."/>
            <person name="Brettin T."/>
            <person name="Bruce D."/>
            <person name="Han C."/>
            <person name="Tapia R."/>
            <person name="Gilna P."/>
            <person name="Kiss H."/>
            <person name="Schmutz J."/>
            <person name="Larimer F."/>
            <person name="Land M."/>
            <person name="Kyrpides N."/>
            <person name="Ivanova N."/>
            <person name="Richardson P."/>
        </authorList>
    </citation>
    <scope>NUCLEOTIDE SEQUENCE [LARGE SCALE GENOMIC DNA]</scope>
    <source>
        <strain evidence="2">ATCC BAA-621 / DSM 15236 / T118</strain>
    </source>
</reference>
<dbReference type="KEGG" id="rfr:Rfer_2369"/>
<dbReference type="HOGENOM" id="CLU_2071275_0_0_4"/>
<protein>
    <submittedName>
        <fullName evidence="1">Uncharacterized protein</fullName>
    </submittedName>
</protein>